<dbReference type="Pfam" id="PF13365">
    <property type="entry name" value="Trypsin_2"/>
    <property type="match status" value="1"/>
</dbReference>
<evidence type="ECO:0000256" key="1">
    <source>
        <dbReference type="ARBA" id="ARBA00022670"/>
    </source>
</evidence>
<dbReference type="PANTHER" id="PTHR43343:SF3">
    <property type="entry name" value="PROTEASE DO-LIKE 8, CHLOROPLASTIC"/>
    <property type="match status" value="1"/>
</dbReference>
<sequence>VINEDLQWQLDQTNNQIMRGLPCLIERVSPSVVYVEAIADNYNDNYEYGYDWSGSGVIIGSHIVLTARHIIEDANSLTITVVDGNTYEAVRWEVDPNNDCGLLFFEEDLGPVIKFADSDKIEIGDRVIIIGSPYGKEFLNTATNGIVSGLDREILFFGEDPMITADAASWPGNSGGPVFDIQGRVIGILVGGTWNGDNFSIVVPINICKEFYETSKEVKPQRN</sequence>
<keyword evidence="2" id="KW-0378">Hydrolase</keyword>
<evidence type="ECO:0008006" key="4">
    <source>
        <dbReference type="Google" id="ProtNLM"/>
    </source>
</evidence>
<dbReference type="GO" id="GO:0006508">
    <property type="term" value="P:proteolysis"/>
    <property type="evidence" value="ECO:0007669"/>
    <property type="project" value="UniProtKB-KW"/>
</dbReference>
<keyword evidence="1" id="KW-0645">Protease</keyword>
<gene>
    <name evidence="3" type="ORF">S03H2_31725</name>
</gene>
<name>X1FZW9_9ZZZZ</name>
<dbReference type="Gene3D" id="2.40.10.120">
    <property type="match status" value="1"/>
</dbReference>
<dbReference type="SUPFAM" id="SSF50494">
    <property type="entry name" value="Trypsin-like serine proteases"/>
    <property type="match status" value="1"/>
</dbReference>
<evidence type="ECO:0000313" key="3">
    <source>
        <dbReference type="EMBL" id="GAH50532.1"/>
    </source>
</evidence>
<dbReference type="AlphaFoldDB" id="X1FZW9"/>
<comment type="caution">
    <text evidence="3">The sequence shown here is derived from an EMBL/GenBank/DDBJ whole genome shotgun (WGS) entry which is preliminary data.</text>
</comment>
<dbReference type="InterPro" id="IPR001940">
    <property type="entry name" value="Peptidase_S1C"/>
</dbReference>
<dbReference type="InterPro" id="IPR009003">
    <property type="entry name" value="Peptidase_S1_PA"/>
</dbReference>
<evidence type="ECO:0000256" key="2">
    <source>
        <dbReference type="ARBA" id="ARBA00022801"/>
    </source>
</evidence>
<dbReference type="InterPro" id="IPR051201">
    <property type="entry name" value="Chloro_Bact_Ser_Proteases"/>
</dbReference>
<dbReference type="PANTHER" id="PTHR43343">
    <property type="entry name" value="PEPTIDASE S12"/>
    <property type="match status" value="1"/>
</dbReference>
<organism evidence="3">
    <name type="scientific">marine sediment metagenome</name>
    <dbReference type="NCBI Taxonomy" id="412755"/>
    <lineage>
        <taxon>unclassified sequences</taxon>
        <taxon>metagenomes</taxon>
        <taxon>ecological metagenomes</taxon>
    </lineage>
</organism>
<feature type="non-terminal residue" evidence="3">
    <location>
        <position position="1"/>
    </location>
</feature>
<accession>X1FZW9</accession>
<dbReference type="GO" id="GO:0004252">
    <property type="term" value="F:serine-type endopeptidase activity"/>
    <property type="evidence" value="ECO:0007669"/>
    <property type="project" value="InterPro"/>
</dbReference>
<proteinExistence type="predicted"/>
<dbReference type="PRINTS" id="PR00834">
    <property type="entry name" value="PROTEASES2C"/>
</dbReference>
<dbReference type="EMBL" id="BARU01019253">
    <property type="protein sequence ID" value="GAH50532.1"/>
    <property type="molecule type" value="Genomic_DNA"/>
</dbReference>
<reference evidence="3" key="1">
    <citation type="journal article" date="2014" name="Front. Microbiol.">
        <title>High frequency of phylogenetically diverse reductive dehalogenase-homologous genes in deep subseafloor sedimentary metagenomes.</title>
        <authorList>
            <person name="Kawai M."/>
            <person name="Futagami T."/>
            <person name="Toyoda A."/>
            <person name="Takaki Y."/>
            <person name="Nishi S."/>
            <person name="Hori S."/>
            <person name="Arai W."/>
            <person name="Tsubouchi T."/>
            <person name="Morono Y."/>
            <person name="Uchiyama I."/>
            <person name="Ito T."/>
            <person name="Fujiyama A."/>
            <person name="Inagaki F."/>
            <person name="Takami H."/>
        </authorList>
    </citation>
    <scope>NUCLEOTIDE SEQUENCE</scope>
    <source>
        <strain evidence="3">Expedition CK06-06</strain>
    </source>
</reference>
<protein>
    <recommendedName>
        <fullName evidence="4">Serine protease</fullName>
    </recommendedName>
</protein>